<feature type="non-terminal residue" evidence="2">
    <location>
        <position position="1"/>
    </location>
</feature>
<proteinExistence type="predicted"/>
<comment type="caution">
    <text evidence="2">The sequence shown here is derived from an EMBL/GenBank/DDBJ whole genome shotgun (WGS) entry which is preliminary data.</text>
</comment>
<evidence type="ECO:0000256" key="1">
    <source>
        <dbReference type="SAM" id="Phobius"/>
    </source>
</evidence>
<gene>
    <name evidence="2" type="ORF">DSO13_24835</name>
</gene>
<reference evidence="2" key="1">
    <citation type="submission" date="2018-07" db="EMBL/GenBank/DDBJ databases">
        <authorList>
            <consortium name="PulseNet: The National Subtyping Network for Foodborne Disease Surveillance"/>
            <person name="Tarr C.L."/>
            <person name="Trees E."/>
            <person name="Katz L.S."/>
            <person name="Carleton-Romer H.A."/>
            <person name="Stroika S."/>
            <person name="Kucerova Z."/>
            <person name="Roache K.F."/>
            <person name="Sabol A.L."/>
            <person name="Besser J."/>
            <person name="Gerner-Smidt P."/>
        </authorList>
    </citation>
    <scope>NUCLEOTIDE SEQUENCE</scope>
    <source>
        <strain evidence="2">PNUSAS044228</strain>
    </source>
</reference>
<keyword evidence="1" id="KW-0472">Membrane</keyword>
<sequence>EKNRLKLKELHPARFFQFFGLFWSGAITLKIFYLFGLFPLRSNQFMIIPEKEIIPHADKGNGSVKLIIF</sequence>
<protein>
    <submittedName>
        <fullName evidence="2">Uncharacterized protein</fullName>
    </submittedName>
</protein>
<keyword evidence="1" id="KW-0812">Transmembrane</keyword>
<keyword evidence="1" id="KW-1133">Transmembrane helix</keyword>
<accession>A0A5U0U7X7</accession>
<evidence type="ECO:0000313" key="2">
    <source>
        <dbReference type="EMBL" id="EBO5674034.1"/>
    </source>
</evidence>
<dbReference type="EMBL" id="AAGIXS010000219">
    <property type="protein sequence ID" value="EBO5674034.1"/>
    <property type="molecule type" value="Genomic_DNA"/>
</dbReference>
<feature type="transmembrane region" description="Helical" evidence="1">
    <location>
        <begin position="15"/>
        <end position="38"/>
    </location>
</feature>
<name>A0A5U0U7X7_SALER</name>
<organism evidence="2">
    <name type="scientific">Salmonella enterica</name>
    <name type="common">Salmonella choleraesuis</name>
    <dbReference type="NCBI Taxonomy" id="28901"/>
    <lineage>
        <taxon>Bacteria</taxon>
        <taxon>Pseudomonadati</taxon>
        <taxon>Pseudomonadota</taxon>
        <taxon>Gammaproteobacteria</taxon>
        <taxon>Enterobacterales</taxon>
        <taxon>Enterobacteriaceae</taxon>
        <taxon>Salmonella</taxon>
    </lineage>
</organism>
<dbReference type="AlphaFoldDB" id="A0A5U0U7X7"/>